<protein>
    <submittedName>
        <fullName evidence="1">Uncharacterized protein</fullName>
    </submittedName>
</protein>
<gene>
    <name evidence="1" type="ORF">E2C01_040320</name>
</gene>
<dbReference type="AlphaFoldDB" id="A0A5B7FN08"/>
<accession>A0A5B7FN08</accession>
<evidence type="ECO:0000313" key="1">
    <source>
        <dbReference type="EMBL" id="MPC46599.1"/>
    </source>
</evidence>
<reference evidence="1 2" key="1">
    <citation type="submission" date="2019-05" db="EMBL/GenBank/DDBJ databases">
        <title>Another draft genome of Portunus trituberculatus and its Hox gene families provides insights of decapod evolution.</title>
        <authorList>
            <person name="Jeong J.-H."/>
            <person name="Song I."/>
            <person name="Kim S."/>
            <person name="Choi T."/>
            <person name="Kim D."/>
            <person name="Ryu S."/>
            <person name="Kim W."/>
        </authorList>
    </citation>
    <scope>NUCLEOTIDE SEQUENCE [LARGE SCALE GENOMIC DNA]</scope>
    <source>
        <tissue evidence="1">Muscle</tissue>
    </source>
</reference>
<evidence type="ECO:0000313" key="2">
    <source>
        <dbReference type="Proteomes" id="UP000324222"/>
    </source>
</evidence>
<sequence>MQGSVPVSACHEALRGRPIGGVGGVITSAVGSLMAVRKIVSRGRKPNTDWT</sequence>
<organism evidence="1 2">
    <name type="scientific">Portunus trituberculatus</name>
    <name type="common">Swimming crab</name>
    <name type="synonym">Neptunus trituberculatus</name>
    <dbReference type="NCBI Taxonomy" id="210409"/>
    <lineage>
        <taxon>Eukaryota</taxon>
        <taxon>Metazoa</taxon>
        <taxon>Ecdysozoa</taxon>
        <taxon>Arthropoda</taxon>
        <taxon>Crustacea</taxon>
        <taxon>Multicrustacea</taxon>
        <taxon>Malacostraca</taxon>
        <taxon>Eumalacostraca</taxon>
        <taxon>Eucarida</taxon>
        <taxon>Decapoda</taxon>
        <taxon>Pleocyemata</taxon>
        <taxon>Brachyura</taxon>
        <taxon>Eubrachyura</taxon>
        <taxon>Portunoidea</taxon>
        <taxon>Portunidae</taxon>
        <taxon>Portuninae</taxon>
        <taxon>Portunus</taxon>
    </lineage>
</organism>
<keyword evidence="2" id="KW-1185">Reference proteome</keyword>
<comment type="caution">
    <text evidence="1">The sequence shown here is derived from an EMBL/GenBank/DDBJ whole genome shotgun (WGS) entry which is preliminary data.</text>
</comment>
<dbReference type="EMBL" id="VSRR010007284">
    <property type="protein sequence ID" value="MPC46599.1"/>
    <property type="molecule type" value="Genomic_DNA"/>
</dbReference>
<proteinExistence type="predicted"/>
<name>A0A5B7FN08_PORTR</name>
<dbReference type="Proteomes" id="UP000324222">
    <property type="component" value="Unassembled WGS sequence"/>
</dbReference>